<evidence type="ECO:0000256" key="1">
    <source>
        <dbReference type="SAM" id="SignalP"/>
    </source>
</evidence>
<keyword evidence="1" id="KW-0732">Signal</keyword>
<name>A0A077AZJ7_9PROT</name>
<dbReference type="OrthoDB" id="7365051at2"/>
<feature type="signal peptide" evidence="1">
    <location>
        <begin position="1"/>
        <end position="23"/>
    </location>
</feature>
<dbReference type="HOGENOM" id="CLU_1544824_0_0_5"/>
<feature type="chain" id="PRO_5001717496" description="Lipoprotein" evidence="1">
    <location>
        <begin position="24"/>
        <end position="173"/>
    </location>
</feature>
<accession>A0A077AZJ7</accession>
<dbReference type="EMBL" id="CP008941">
    <property type="protein sequence ID" value="AIK96160.1"/>
    <property type="molecule type" value="Genomic_DNA"/>
</dbReference>
<reference evidence="2 3" key="1">
    <citation type="submission" date="2014-07" db="EMBL/GenBank/DDBJ databases">
        <title>Comparative genomic insights into amoeba endosymbionts belonging to the families of Holosporaceae and Candidatus Midichloriaceae within Rickettsiales.</title>
        <authorList>
            <person name="Wang Z."/>
            <person name="Wu M."/>
        </authorList>
    </citation>
    <scope>NUCLEOTIDE SEQUENCE [LARGE SCALE GENOMIC DNA]</scope>
    <source>
        <strain evidence="2">PRA3</strain>
    </source>
</reference>
<dbReference type="RefSeq" id="WP_038464230.1">
    <property type="nucleotide sequence ID" value="NZ_CP008941.1"/>
</dbReference>
<gene>
    <name evidence="2" type="ORF">ID47_04495</name>
</gene>
<dbReference type="eggNOG" id="ENOG50313P4">
    <property type="taxonomic scope" value="Bacteria"/>
</dbReference>
<keyword evidence="3" id="KW-1185">Reference proteome</keyword>
<dbReference type="Proteomes" id="UP000028926">
    <property type="component" value="Chromosome"/>
</dbReference>
<dbReference type="KEGG" id="paca:ID47_04495"/>
<evidence type="ECO:0000313" key="3">
    <source>
        <dbReference type="Proteomes" id="UP000028926"/>
    </source>
</evidence>
<evidence type="ECO:0000313" key="2">
    <source>
        <dbReference type="EMBL" id="AIK96160.1"/>
    </source>
</evidence>
<protein>
    <recommendedName>
        <fullName evidence="4">Lipoprotein</fullName>
    </recommendedName>
</protein>
<sequence length="173" mass="19359">MPLFFLFLFVAIAVSACSNPADVSDMVYTVPEKNKVTKTSRYYQNIEVEKVTGGSETSFYTDTKISNTQLKEAIEQSLQAANMQSTSSNSTYHLTAEIADLQQQSFGESPKTEVHIKFTLQNKKTKATVFAETYTNDNFATNKDALRRGKKVEIATERAVQGAIHKLLDRLLM</sequence>
<evidence type="ECO:0008006" key="4">
    <source>
        <dbReference type="Google" id="ProtNLM"/>
    </source>
</evidence>
<dbReference type="AlphaFoldDB" id="A0A077AZJ7"/>
<proteinExistence type="predicted"/>
<organism evidence="2 3">
    <name type="scientific">Candidatus Odyssella acanthamoebae</name>
    <dbReference type="NCBI Taxonomy" id="91604"/>
    <lineage>
        <taxon>Bacteria</taxon>
        <taxon>Pseudomonadati</taxon>
        <taxon>Pseudomonadota</taxon>
        <taxon>Alphaproteobacteria</taxon>
        <taxon>Holosporales</taxon>
        <taxon>Candidatus Paracaedibacteraceae</taxon>
        <taxon>Candidatus Odyssella</taxon>
    </lineage>
</organism>